<dbReference type="GO" id="GO:0035148">
    <property type="term" value="P:tube formation"/>
    <property type="evidence" value="ECO:0007669"/>
    <property type="project" value="TreeGrafter"/>
</dbReference>
<reference evidence="4" key="1">
    <citation type="submission" date="2022-11" db="UniProtKB">
        <authorList>
            <consortium name="WormBaseParasite"/>
        </authorList>
    </citation>
    <scope>IDENTIFICATION</scope>
</reference>
<feature type="region of interest" description="Disordered" evidence="2">
    <location>
        <begin position="104"/>
        <end position="131"/>
    </location>
</feature>
<dbReference type="WBParaSite" id="PSAMB.scaffold8012size6762.g30864.t1">
    <property type="protein sequence ID" value="PSAMB.scaffold8012size6762.g30864.t1"/>
    <property type="gene ID" value="PSAMB.scaffold8012size6762.g30864"/>
</dbReference>
<dbReference type="PANTHER" id="PTHR34343:SF1">
    <property type="entry name" value="SEROLOGICALLY DEFINED COLON CANCER ANTIGEN 8"/>
    <property type="match status" value="1"/>
</dbReference>
<sequence length="457" mass="50994">MTAPLSPEAIRLRQLVGLDFPEADEDTRYAIQPRRSTQQQQQLPAPTELLALLEKQDAVIGDLYTELDLCKTELVSLRAHSVGVVNDTRRLFDEMRTHIEQRLGAESSAKGANTSAAINNPPSSTHPTQNTLQNAHLIPSHNTSSTPLEDAYEKVRTAVELVEQLRQTNAVLLVELNESKSALQRLRSDHDSLIDEHSKQLKECQENAMKMYKGQLDAASGEIQRLIVSKEAISVEYDSNKTAVVSLTNERDELKAALQAVESRARQEIAKLTDQQGASRLQYEQLSAEKSAIQRKLSVIQESIAQKDAAQKSIAEDLQADLQAIRQDHSLLSSRCGALTEENARLRTENMRHKADVTRLNAEVDHLKFVSEETAKVTVEVAKRNNDVKTAELERLLASQAQLISDLRLECVSLAEQMQTLQRSHSKEVKKLKKDNNELVARLDNIIHVSSGLSDDL</sequence>
<evidence type="ECO:0000313" key="4">
    <source>
        <dbReference type="WBParaSite" id="PSAMB.scaffold8012size6762.g30864.t1"/>
    </source>
</evidence>
<evidence type="ECO:0000256" key="1">
    <source>
        <dbReference type="SAM" id="Coils"/>
    </source>
</evidence>
<organism evidence="3 4">
    <name type="scientific">Plectus sambesii</name>
    <dbReference type="NCBI Taxonomy" id="2011161"/>
    <lineage>
        <taxon>Eukaryota</taxon>
        <taxon>Metazoa</taxon>
        <taxon>Ecdysozoa</taxon>
        <taxon>Nematoda</taxon>
        <taxon>Chromadorea</taxon>
        <taxon>Plectida</taxon>
        <taxon>Plectina</taxon>
        <taxon>Plectoidea</taxon>
        <taxon>Plectidae</taxon>
        <taxon>Plectus</taxon>
    </lineage>
</organism>
<dbReference type="GO" id="GO:0001764">
    <property type="term" value="P:neuron migration"/>
    <property type="evidence" value="ECO:0007669"/>
    <property type="project" value="TreeGrafter"/>
</dbReference>
<dbReference type="PANTHER" id="PTHR34343">
    <property type="entry name" value="SEROLOGICALLY DEFINED COLON CANCER ANTIGEN 8"/>
    <property type="match status" value="1"/>
</dbReference>
<dbReference type="GO" id="GO:0005814">
    <property type="term" value="C:centriole"/>
    <property type="evidence" value="ECO:0007669"/>
    <property type="project" value="TreeGrafter"/>
</dbReference>
<feature type="coiled-coil region" evidence="1">
    <location>
        <begin position="244"/>
        <end position="363"/>
    </location>
</feature>
<proteinExistence type="predicted"/>
<dbReference type="GO" id="GO:0030010">
    <property type="term" value="P:establishment of cell polarity"/>
    <property type="evidence" value="ECO:0007669"/>
    <property type="project" value="TreeGrafter"/>
</dbReference>
<dbReference type="InterPro" id="IPR031887">
    <property type="entry name" value="SDCCAG8"/>
</dbReference>
<keyword evidence="3" id="KW-1185">Reference proteome</keyword>
<evidence type="ECO:0000313" key="3">
    <source>
        <dbReference type="Proteomes" id="UP000887566"/>
    </source>
</evidence>
<dbReference type="GO" id="GO:0005813">
    <property type="term" value="C:centrosome"/>
    <property type="evidence" value="ECO:0007669"/>
    <property type="project" value="InterPro"/>
</dbReference>
<protein>
    <submittedName>
        <fullName evidence="4">Uncharacterized protein</fullName>
    </submittedName>
</protein>
<feature type="coiled-coil region" evidence="1">
    <location>
        <begin position="148"/>
        <end position="196"/>
    </location>
</feature>
<dbReference type="Proteomes" id="UP000887566">
    <property type="component" value="Unplaced"/>
</dbReference>
<evidence type="ECO:0000256" key="2">
    <source>
        <dbReference type="SAM" id="MobiDB-lite"/>
    </source>
</evidence>
<name>A0A914XFD8_9BILA</name>
<dbReference type="AlphaFoldDB" id="A0A914XFD8"/>
<keyword evidence="1" id="KW-0175">Coiled coil</keyword>
<feature type="coiled-coil region" evidence="1">
    <location>
        <begin position="404"/>
        <end position="442"/>
    </location>
</feature>
<accession>A0A914XFD8</accession>
<feature type="compositionally biased region" description="Polar residues" evidence="2">
    <location>
        <begin position="110"/>
        <end position="131"/>
    </location>
</feature>
<dbReference type="GO" id="GO:0007098">
    <property type="term" value="P:centrosome cycle"/>
    <property type="evidence" value="ECO:0007669"/>
    <property type="project" value="InterPro"/>
</dbReference>